<name>A0A0D7B6C1_9AGAR</name>
<feature type="region of interest" description="Disordered" evidence="1">
    <location>
        <begin position="65"/>
        <end position="97"/>
    </location>
</feature>
<organism evidence="2 3">
    <name type="scientific">Cylindrobasidium torrendii FP15055 ss-10</name>
    <dbReference type="NCBI Taxonomy" id="1314674"/>
    <lineage>
        <taxon>Eukaryota</taxon>
        <taxon>Fungi</taxon>
        <taxon>Dikarya</taxon>
        <taxon>Basidiomycota</taxon>
        <taxon>Agaricomycotina</taxon>
        <taxon>Agaricomycetes</taxon>
        <taxon>Agaricomycetidae</taxon>
        <taxon>Agaricales</taxon>
        <taxon>Marasmiineae</taxon>
        <taxon>Physalacriaceae</taxon>
        <taxon>Cylindrobasidium</taxon>
    </lineage>
</organism>
<feature type="compositionally biased region" description="Low complexity" evidence="1">
    <location>
        <begin position="87"/>
        <end position="97"/>
    </location>
</feature>
<protein>
    <submittedName>
        <fullName evidence="2">Uncharacterized protein</fullName>
    </submittedName>
</protein>
<gene>
    <name evidence="2" type="ORF">CYLTODRAFT_412350</name>
</gene>
<proteinExistence type="predicted"/>
<feature type="compositionally biased region" description="Basic residues" evidence="1">
    <location>
        <begin position="8"/>
        <end position="19"/>
    </location>
</feature>
<keyword evidence="3" id="KW-1185">Reference proteome</keyword>
<accession>A0A0D7B6C1</accession>
<evidence type="ECO:0000313" key="3">
    <source>
        <dbReference type="Proteomes" id="UP000054007"/>
    </source>
</evidence>
<dbReference type="AlphaFoldDB" id="A0A0D7B6C1"/>
<sequence length="185" mass="20219">MLYTPVRLKTRSRSPRREKKTFPSFHPQACLTLRLTAGELASHYQIDIGSNAVYNPSFSSLGSSLAGSSTPTPAIPSLERHHPIPSPSSSCCYSRSIPQSTPEAKGIAWMQDVTSLEGLRDNEVQNAVGDYVGFTHDEQLWSLDGKGLQPQSLPEPWMHYVVEHSSSLILGADAALEGITNRKGQ</sequence>
<evidence type="ECO:0000313" key="2">
    <source>
        <dbReference type="EMBL" id="KIY65740.1"/>
    </source>
</evidence>
<reference evidence="2 3" key="1">
    <citation type="journal article" date="2015" name="Fungal Genet. Biol.">
        <title>Evolution of novel wood decay mechanisms in Agaricales revealed by the genome sequences of Fistulina hepatica and Cylindrobasidium torrendii.</title>
        <authorList>
            <person name="Floudas D."/>
            <person name="Held B.W."/>
            <person name="Riley R."/>
            <person name="Nagy L.G."/>
            <person name="Koehler G."/>
            <person name="Ransdell A.S."/>
            <person name="Younus H."/>
            <person name="Chow J."/>
            <person name="Chiniquy J."/>
            <person name="Lipzen A."/>
            <person name="Tritt A."/>
            <person name="Sun H."/>
            <person name="Haridas S."/>
            <person name="LaButti K."/>
            <person name="Ohm R.A."/>
            <person name="Kues U."/>
            <person name="Blanchette R.A."/>
            <person name="Grigoriev I.V."/>
            <person name="Minto R.E."/>
            <person name="Hibbett D.S."/>
        </authorList>
    </citation>
    <scope>NUCLEOTIDE SEQUENCE [LARGE SCALE GENOMIC DNA]</scope>
    <source>
        <strain evidence="2 3">FP15055 ss-10</strain>
    </source>
</reference>
<dbReference type="Proteomes" id="UP000054007">
    <property type="component" value="Unassembled WGS sequence"/>
</dbReference>
<evidence type="ECO:0000256" key="1">
    <source>
        <dbReference type="SAM" id="MobiDB-lite"/>
    </source>
</evidence>
<feature type="region of interest" description="Disordered" evidence="1">
    <location>
        <begin position="1"/>
        <end position="22"/>
    </location>
</feature>
<dbReference type="EMBL" id="KN880578">
    <property type="protein sequence ID" value="KIY65740.1"/>
    <property type="molecule type" value="Genomic_DNA"/>
</dbReference>